<sequence length="265" mass="29327">MPMTVDGTPDRDTIFKELRSRAQMQQQMSQQSVLPAVMLPPLVPSVIPPAQINSDEIFRELQHRALRMQIEQDRLEAEQRAEKEKNVDSEIPVLMIADTFPRRPVEVVAEQTSEEVAGATTTVSVETTTRGANSDNSSESLSTFFNFFDKEIHEGEITNSGDKEQEIALKSDNVKVEPGHSAEEDTFGDVSVDTNDGVGLVVKPDETAPQVNFIQELATSEAPVSMDTSEEVHSKLFKSAVFRNEPDERDGGDMLGTPVRLLENP</sequence>
<name>A0A0R3S107_9BILA</name>
<feature type="coiled-coil region" evidence="1">
    <location>
        <begin position="58"/>
        <end position="87"/>
    </location>
</feature>
<feature type="region of interest" description="Disordered" evidence="2">
    <location>
        <begin position="118"/>
        <end position="138"/>
    </location>
</feature>
<feature type="compositionally biased region" description="Low complexity" evidence="2">
    <location>
        <begin position="118"/>
        <end position="132"/>
    </location>
</feature>
<keyword evidence="1" id="KW-0175">Coiled coil</keyword>
<dbReference type="WBParaSite" id="EEL_0000832801-mRNA-1">
    <property type="protein sequence ID" value="EEL_0000832801-mRNA-1"/>
    <property type="gene ID" value="EEL_0000832801"/>
</dbReference>
<evidence type="ECO:0000256" key="2">
    <source>
        <dbReference type="SAM" id="MobiDB-lite"/>
    </source>
</evidence>
<evidence type="ECO:0000313" key="3">
    <source>
        <dbReference type="Proteomes" id="UP000050640"/>
    </source>
</evidence>
<protein>
    <submittedName>
        <fullName evidence="4">Myb_Cef domain-containing protein</fullName>
    </submittedName>
</protein>
<evidence type="ECO:0000256" key="1">
    <source>
        <dbReference type="SAM" id="Coils"/>
    </source>
</evidence>
<dbReference type="Proteomes" id="UP000050640">
    <property type="component" value="Unplaced"/>
</dbReference>
<organism evidence="3 4">
    <name type="scientific">Elaeophora elaphi</name>
    <dbReference type="NCBI Taxonomy" id="1147741"/>
    <lineage>
        <taxon>Eukaryota</taxon>
        <taxon>Metazoa</taxon>
        <taxon>Ecdysozoa</taxon>
        <taxon>Nematoda</taxon>
        <taxon>Chromadorea</taxon>
        <taxon>Rhabditida</taxon>
        <taxon>Spirurina</taxon>
        <taxon>Spiruromorpha</taxon>
        <taxon>Filarioidea</taxon>
        <taxon>Onchocercidae</taxon>
        <taxon>Elaeophora</taxon>
    </lineage>
</organism>
<proteinExistence type="predicted"/>
<feature type="region of interest" description="Disordered" evidence="2">
    <location>
        <begin position="245"/>
        <end position="265"/>
    </location>
</feature>
<reference evidence="4" key="1">
    <citation type="submission" date="2017-02" db="UniProtKB">
        <authorList>
            <consortium name="WormBaseParasite"/>
        </authorList>
    </citation>
    <scope>IDENTIFICATION</scope>
</reference>
<accession>A0A0R3S107</accession>
<dbReference type="AlphaFoldDB" id="A0A0R3S107"/>
<keyword evidence="3" id="KW-1185">Reference proteome</keyword>
<evidence type="ECO:0000313" key="4">
    <source>
        <dbReference type="WBParaSite" id="EEL_0000832801-mRNA-1"/>
    </source>
</evidence>